<evidence type="ECO:0000259" key="2">
    <source>
        <dbReference type="SMART" id="SM00014"/>
    </source>
</evidence>
<feature type="transmembrane region" description="Helical" evidence="1">
    <location>
        <begin position="854"/>
        <end position="871"/>
    </location>
</feature>
<feature type="domain" description="Phosphatidic acid phosphatase type 2/haloperoxidase" evidence="2">
    <location>
        <begin position="152"/>
        <end position="300"/>
    </location>
</feature>
<dbReference type="PANTHER" id="PTHR10165">
    <property type="entry name" value="LIPID PHOSPHATE PHOSPHATASE"/>
    <property type="match status" value="1"/>
</dbReference>
<dbReference type="AlphaFoldDB" id="A0A8J5M9J8"/>
<keyword evidence="1" id="KW-0812">Transmembrane</keyword>
<feature type="transmembrane region" description="Helical" evidence="1">
    <location>
        <begin position="285"/>
        <end position="302"/>
    </location>
</feature>
<keyword evidence="1" id="KW-1133">Transmembrane helix</keyword>
<sequence>MPCNATATPFELERGSASEFLPVTTPPPATVWKPHEEDDAGAHRPKRWQRLLSEYRVAEFGCTLVMFLVAKSFTLMAVNDRLIPRIEIRLNSTTTVYARDPTVDERKLHEQVPMWSLIVFGVGIPILTNLLLNFVLPKIRDVRVIPHDVRDFLLSLAQGVTMSTLLTQFTKHVTGRFRPSFYDMCGWDYDAVWDGVTNLCTDAAGEKEGRKSFPSGHASFAWVTMLLLTLYLLGRSRLNCTSRSESAMRGGTKALKLFLCFVPCLAASWVAITRSIDNWHHYSDILAGSIIGAISASLAYSYNYGSIFCWKYAGLPCEAIHEKLKCESMSGDIQEAQEKLMNRNTRVFAFSREMGDVAGDFRLEADGYQPVCTPALDEKHSSDVATDPADSAEARPSSKKWQKLLRDYRVIEYAFAIHLYIIARRLGKWMKMHKRGYCGGDPLPMYMLIIVSLAIAIVDQPRVLPMVMKVRIIAHDFRDFLLSLGQAITLSTFLVNFMKNMSDRFRPCFYAMCGWNYNVVWDGVTDLCSDSVGDDEGRKSFPSGNSSFAWSVMGVLTLYLLGRARLTSAEQSNSVLQEGVRTFKLFFCFLPCLGAAWVAITRSTDNRHHYSDIVAGSVIGAAAACLAYNHNYGSIYGWEVSGLPWETIHERRKAKLDDTVSSSIEEGTDNSAEYVVGMINRASSSFKSWPAYRWVVCSLAIWLSVCRLGEPLAKKRLRAASSNASDVPFMESITSVAELPGSESRNGGKWERLTRDYRAAEFAISVLMYGFALFFAKIQVAQREIPNIEVQLNSTTSVWARDPTINNKEKAQQVPMIALVGIGVGAPIIVNLFINYALPKFHRVRIIPHDTRDFFLTIVQSTSMATLLTQFTKNMTGRFRPCFYDMCKWNYDVVWDGVANLCQSASGEKEGRKSFPSGHASFAFATMLVLTLYLLGRSSLNCENRSETMMRGGRKTLKLFLCFIPTFLAAWGKLNSTSSGITYASSGSLSTDQESELGKPTNAHNDYIVNVHNRANNNGK</sequence>
<dbReference type="GO" id="GO:0046839">
    <property type="term" value="P:phospholipid dephosphorylation"/>
    <property type="evidence" value="ECO:0007669"/>
    <property type="project" value="TreeGrafter"/>
</dbReference>
<proteinExistence type="predicted"/>
<feature type="transmembrane region" description="Helical" evidence="1">
    <location>
        <begin position="254"/>
        <end position="273"/>
    </location>
</feature>
<accession>A0A8J5M9J8</accession>
<keyword evidence="1" id="KW-0472">Membrane</keyword>
<dbReference type="EMBL" id="JAENGY010000242">
    <property type="protein sequence ID" value="KAG6968349.1"/>
    <property type="molecule type" value="Genomic_DNA"/>
</dbReference>
<protein>
    <recommendedName>
        <fullName evidence="2">Phosphatidic acid phosphatase type 2/haloperoxidase domain-containing protein</fullName>
    </recommendedName>
</protein>
<feature type="transmembrane region" description="Helical" evidence="1">
    <location>
        <begin position="583"/>
        <end position="600"/>
    </location>
</feature>
<feature type="transmembrane region" description="Helical" evidence="1">
    <location>
        <begin position="480"/>
        <end position="498"/>
    </location>
</feature>
<keyword evidence="4" id="KW-1185">Reference proteome</keyword>
<dbReference type="GO" id="GO:0008195">
    <property type="term" value="F:phosphatidate phosphatase activity"/>
    <property type="evidence" value="ECO:0007669"/>
    <property type="project" value="TreeGrafter"/>
</dbReference>
<feature type="domain" description="Phosphatidic acid phosphatase type 2/haloperoxidase" evidence="2">
    <location>
        <begin position="851"/>
        <end position="988"/>
    </location>
</feature>
<evidence type="ECO:0000256" key="1">
    <source>
        <dbReference type="SAM" id="Phobius"/>
    </source>
</evidence>
<feature type="transmembrane region" description="Helical" evidence="1">
    <location>
        <begin position="112"/>
        <end position="132"/>
    </location>
</feature>
<feature type="transmembrane region" description="Helical" evidence="1">
    <location>
        <begin position="816"/>
        <end position="834"/>
    </location>
</feature>
<feature type="transmembrane region" description="Helical" evidence="1">
    <location>
        <begin position="918"/>
        <end position="936"/>
    </location>
</feature>
<comment type="caution">
    <text evidence="3">The sequence shown here is derived from an EMBL/GenBank/DDBJ whole genome shotgun (WGS) entry which is preliminary data.</text>
</comment>
<feature type="transmembrane region" description="Helical" evidence="1">
    <location>
        <begin position="216"/>
        <end position="233"/>
    </location>
</feature>
<dbReference type="Proteomes" id="UP000709295">
    <property type="component" value="Unassembled WGS sequence"/>
</dbReference>
<dbReference type="InterPro" id="IPR043216">
    <property type="entry name" value="PAP-like"/>
</dbReference>
<dbReference type="FunFam" id="1.20.144.10:FF:000055">
    <property type="entry name" value="Uncharacterized protein"/>
    <property type="match status" value="1"/>
</dbReference>
<dbReference type="Pfam" id="PF01569">
    <property type="entry name" value="PAP2"/>
    <property type="match status" value="3"/>
</dbReference>
<feature type="transmembrane region" description="Helical" evidence="1">
    <location>
        <begin position="443"/>
        <end position="459"/>
    </location>
</feature>
<dbReference type="GO" id="GO:0016020">
    <property type="term" value="C:membrane"/>
    <property type="evidence" value="ECO:0007669"/>
    <property type="project" value="TreeGrafter"/>
</dbReference>
<evidence type="ECO:0000313" key="4">
    <source>
        <dbReference type="Proteomes" id="UP000709295"/>
    </source>
</evidence>
<feature type="domain" description="Phosphatidic acid phosphatase type 2/haloperoxidase" evidence="2">
    <location>
        <begin position="481"/>
        <end position="628"/>
    </location>
</feature>
<dbReference type="GO" id="GO:0006644">
    <property type="term" value="P:phospholipid metabolic process"/>
    <property type="evidence" value="ECO:0007669"/>
    <property type="project" value="InterPro"/>
</dbReference>
<name>A0A8J5M9J8_9STRA</name>
<feature type="transmembrane region" description="Helical" evidence="1">
    <location>
        <begin position="544"/>
        <end position="562"/>
    </location>
</feature>
<dbReference type="InterPro" id="IPR000326">
    <property type="entry name" value="PAP2/HPO"/>
</dbReference>
<organism evidence="3 4">
    <name type="scientific">Phytophthora aleatoria</name>
    <dbReference type="NCBI Taxonomy" id="2496075"/>
    <lineage>
        <taxon>Eukaryota</taxon>
        <taxon>Sar</taxon>
        <taxon>Stramenopiles</taxon>
        <taxon>Oomycota</taxon>
        <taxon>Peronosporomycetes</taxon>
        <taxon>Peronosporales</taxon>
        <taxon>Peronosporaceae</taxon>
        <taxon>Phytophthora</taxon>
    </lineage>
</organism>
<dbReference type="PANTHER" id="PTHR10165:SF35">
    <property type="entry name" value="RE23632P"/>
    <property type="match status" value="1"/>
</dbReference>
<evidence type="ECO:0000313" key="3">
    <source>
        <dbReference type="EMBL" id="KAG6968349.1"/>
    </source>
</evidence>
<gene>
    <name evidence="3" type="ORF">JG688_00005863</name>
</gene>
<feature type="transmembrane region" description="Helical" evidence="1">
    <location>
        <begin position="759"/>
        <end position="776"/>
    </location>
</feature>
<dbReference type="SMART" id="SM00014">
    <property type="entry name" value="acidPPc"/>
    <property type="match status" value="3"/>
</dbReference>
<reference evidence="3" key="1">
    <citation type="submission" date="2021-01" db="EMBL/GenBank/DDBJ databases">
        <title>Phytophthora aleatoria, a newly-described species from Pinus radiata is distinct from Phytophthora cactorum isolates based on comparative genomics.</title>
        <authorList>
            <person name="Mcdougal R."/>
            <person name="Panda P."/>
            <person name="Williams N."/>
            <person name="Studholme D.J."/>
        </authorList>
    </citation>
    <scope>NUCLEOTIDE SEQUENCE</scope>
    <source>
        <strain evidence="3">NZFS 4037</strain>
    </source>
</reference>